<organism evidence="1 2">
    <name type="scientific">Pangasianodon gigas</name>
    <name type="common">Mekong giant catfish</name>
    <name type="synonym">Pangasius gigas</name>
    <dbReference type="NCBI Taxonomy" id="30993"/>
    <lineage>
        <taxon>Eukaryota</taxon>
        <taxon>Metazoa</taxon>
        <taxon>Chordata</taxon>
        <taxon>Craniata</taxon>
        <taxon>Vertebrata</taxon>
        <taxon>Euteleostomi</taxon>
        <taxon>Actinopterygii</taxon>
        <taxon>Neopterygii</taxon>
        <taxon>Teleostei</taxon>
        <taxon>Ostariophysi</taxon>
        <taxon>Siluriformes</taxon>
        <taxon>Pangasiidae</taxon>
        <taxon>Pangasianodon</taxon>
    </lineage>
</organism>
<evidence type="ECO:0000313" key="2">
    <source>
        <dbReference type="Proteomes" id="UP000829447"/>
    </source>
</evidence>
<reference evidence="1 2" key="1">
    <citation type="journal article" date="2022" name="bioRxiv">
        <title>An ancient truncated duplication of the anti-Mullerian hormone receptor type 2 gene is a potential conserved master sex determinant in the Pangasiidae catfish family.</title>
        <authorList>
            <person name="Wen M."/>
            <person name="Pan Q."/>
            <person name="Jouanno E."/>
            <person name="Montfort J."/>
            <person name="Zahm M."/>
            <person name="Cabau C."/>
            <person name="Klopp C."/>
            <person name="Iampietro C."/>
            <person name="Roques C."/>
            <person name="Bouchez O."/>
            <person name="Castinel A."/>
            <person name="Donnadieu C."/>
            <person name="Parrinello H."/>
            <person name="Poncet C."/>
            <person name="Belmonte E."/>
            <person name="Gautier V."/>
            <person name="Avarre J.-C."/>
            <person name="Dugue R."/>
            <person name="Gustiano R."/>
            <person name="Ha T.T.T."/>
            <person name="Campet M."/>
            <person name="Sriphairoj K."/>
            <person name="Ribolli J."/>
            <person name="de Almeida F.L."/>
            <person name="Desvignes T."/>
            <person name="Postlethwait J.H."/>
            <person name="Bucao C.F."/>
            <person name="Robinson-Rechavi M."/>
            <person name="Bobe J."/>
            <person name="Herpin A."/>
            <person name="Guiguen Y."/>
        </authorList>
    </citation>
    <scope>NUCLEOTIDE SEQUENCE [LARGE SCALE GENOMIC DNA]</scope>
    <source>
        <strain evidence="1">YG-Dec2019</strain>
    </source>
</reference>
<name>A0ACC5WP93_PANGG</name>
<protein>
    <submittedName>
        <fullName evidence="1">Uncharacterized protein</fullName>
    </submittedName>
</protein>
<evidence type="ECO:0000313" key="1">
    <source>
        <dbReference type="EMBL" id="MCI4380485.1"/>
    </source>
</evidence>
<dbReference type="EMBL" id="CM040461">
    <property type="protein sequence ID" value="MCI4380485.1"/>
    <property type="molecule type" value="Genomic_DNA"/>
</dbReference>
<keyword evidence="2" id="KW-1185">Reference proteome</keyword>
<sequence length="1675" mass="193385">MAKIQAHSSTKHINQLQDKAFSAQKHQQHFQKLKVEDALSYLDQVKIRFANDPGIYNKFLDIMKEFKSQSIDTPGVINRVSQLFHGHPDLVLGFNAFLPPGYRIEIPKNGMAFLQSPFSPQQVSPGKAKSAESSSAQSETVASPQSSSPSSGVPPEPPGRLALPLPSQSQPATSSASPPASEASPVEFDSAISYVNKIKSRFLDHPEIYRSFLEILHTYQKEQLELKENRSRTNTGMTEDEVFSKVASLFKGQEDLLAEFGQFLPDAKRSLFTSGSLTGKEQVKKMDEEELNKQGKKRPRPLLLPHMTPLLKKKMKFSCSKDQSFASVGKHGVLREFTFFDKVRRLFKSQEVYENFLRCIALFNQEVVSGAELLQLVTPFLGKFPELYTQFKSFLGEKELSHSVSGLSERYMEGGGAREVDYASCKRLGSSYRALPKTYQQPKCSGRTALCKEVLNDTWVSFPSWSEDSTFVSSKKTPYEEQLHRCEDERFELDVVLETNLATIRVLESVQKKLSRLSPEDQDRFRLDDCLGGTSEVIQRRAVYRIYGDKAPEIIEGLKRNPATAVPVVLKRLKAKEEEWREAQQGFNKIWREQYEKAYLKSLDHQGVNFKQNDMKALRSKSLLNEIESIYDERQEQSTEEGGVGQQSREGGGASSEPHLIFSYEDKQILEDAASLIIYHVKRQPTIHKEDKDQIKRIIHHFIPDLFFSRRGELSDTEEWTDEEAETEDGGGAAAGVMSETQTVAMAERGGGGGGGAAAGEEPTGSQQQVNGESRRRRCASPRGAEQQEQLEQQKEQDGIYNLFFVNNNWYFFLRLHQTLCSRLLKVYRQAERQLLEHRAEQSAERLLVAEGRRDKATDLAMELRLKQPSEVELEEYYPAFLDMVRSLLDGNLESTQYEDTLREMFTIHAYIGFTIDKLIQNIVRQVMFIQNKGEVTMTIELLDTEEAQADDPLEVQCLSSYMEQFVGTETSTCSQGEGYYFKPVFLPRNLRQFRRWQLRQVEALRSRRELRDQLGVESAGNLDCRFKLNTHKMVFVMNSEDYMYRRGALIKARKPLSGAISMLAVLSMDLRSELLKSIWFAFTALDVEKSGKVSKSQLKVLSHNLCTVLCIPHDPAALEEHFRDDDDGPVSSQGYMPYLNKYILDKVEEGKFVKEDVDELCWTLTAKKNYRPTGDSILPQKDAFRLWCLFIFLSEDKYPLVMIPDEVEYLLKKLCMAMSVELNCVELEDFISQDSIQQNGFSVWAFLEMMNSGKLTKGLTKETISMAIEEVYREIVGDVLKEGYLWKKGQLRRNWTERWFTLKPSSLDYYVSEDRKERKGSITLDTNCCVEVLPDRDGKRCMFCLKTISKTFELSASDTKQRQEWTTAIQTAIRLHAEGKCSLHKELKLKRREQRERRERRREEKEQELQHLHLLQEERERKNAELELLKEAQRQAQLLLEQEEQRRREQHEQLQQALELQLREAQEARVFMQAEMALKEEEAERQRRRIRELEELQQRLEEALRQEIKARQDEEQHRYKQARLLEEEEEKMKALMSLQEEQEEFIQREQKEKEELKQEMENKTRALEEAQKQLDEIRANRHRVEQDVVAAQRKLRQASTNVKHWNVQMNRLMHPIGPGEKRPSTGGYGSFRIPPQKDPALRLRRTSSEQDEESKENAAENRLSKASNGTMDTH</sequence>
<proteinExistence type="predicted"/>
<accession>A0ACC5WP93</accession>
<comment type="caution">
    <text evidence="1">The sequence shown here is derived from an EMBL/GenBank/DDBJ whole genome shotgun (WGS) entry which is preliminary data.</text>
</comment>
<gene>
    <name evidence="1" type="ORF">PGIGA_G00240580</name>
</gene>
<dbReference type="Proteomes" id="UP000829447">
    <property type="component" value="Linkage Group LG8"/>
</dbReference>